<sequence>MRGLPGDVLPKGMEPPPVPSGQEPLTLAEMNYAGMIREALATLPFGVKLHSCEVRERAGTDPEVLLHLTVHRRGEAP</sequence>
<proteinExistence type="predicted"/>
<accession>A0ABZ0QRR0</accession>
<evidence type="ECO:0000313" key="2">
    <source>
        <dbReference type="EMBL" id="WPD20187.1"/>
    </source>
</evidence>
<keyword evidence="3" id="KW-1185">Reference proteome</keyword>
<reference evidence="2 3" key="1">
    <citation type="submission" date="2023-08" db="EMBL/GenBank/DDBJ databases">
        <title>Genome sequence of Thermaerobacter compostii strain Ins1, a spore-forming filamentous bacterium isolated from a deep geothermal reservoir.</title>
        <authorList>
            <person name="Bregnard D."/>
            <person name="Gonzalez D."/>
            <person name="Junier P."/>
        </authorList>
    </citation>
    <scope>NUCLEOTIDE SEQUENCE [LARGE SCALE GENOMIC DNA]</scope>
    <source>
        <strain evidence="2 3">Ins1</strain>
    </source>
</reference>
<protein>
    <submittedName>
        <fullName evidence="2">Uncharacterized protein</fullName>
    </submittedName>
</protein>
<name>A0ABZ0QRR0_9FIRM</name>
<organism evidence="2 3">
    <name type="scientific">Thermaerobacter composti</name>
    <dbReference type="NCBI Taxonomy" id="554949"/>
    <lineage>
        <taxon>Bacteria</taxon>
        <taxon>Bacillati</taxon>
        <taxon>Bacillota</taxon>
        <taxon>Clostridia</taxon>
        <taxon>Eubacteriales</taxon>
        <taxon>Clostridiales Family XVII. Incertae Sedis</taxon>
        <taxon>Thermaerobacter</taxon>
    </lineage>
</organism>
<dbReference type="EMBL" id="CP132508">
    <property type="protein sequence ID" value="WPD20187.1"/>
    <property type="molecule type" value="Genomic_DNA"/>
</dbReference>
<feature type="region of interest" description="Disordered" evidence="1">
    <location>
        <begin position="1"/>
        <end position="24"/>
    </location>
</feature>
<dbReference type="RefSeq" id="WP_318751558.1">
    <property type="nucleotide sequence ID" value="NZ_CP132508.1"/>
</dbReference>
<gene>
    <name evidence="2" type="ORF">Q5761_06035</name>
</gene>
<evidence type="ECO:0000313" key="3">
    <source>
        <dbReference type="Proteomes" id="UP001304683"/>
    </source>
</evidence>
<evidence type="ECO:0000256" key="1">
    <source>
        <dbReference type="SAM" id="MobiDB-lite"/>
    </source>
</evidence>
<dbReference type="Proteomes" id="UP001304683">
    <property type="component" value="Chromosome"/>
</dbReference>